<dbReference type="CDD" id="cd00995">
    <property type="entry name" value="PBP2_NikA_DppA_OppA_like"/>
    <property type="match status" value="1"/>
</dbReference>
<evidence type="ECO:0000313" key="4">
    <source>
        <dbReference type="Proteomes" id="UP000198210"/>
    </source>
</evidence>
<proteinExistence type="predicted"/>
<accession>A0A1C5IMX8</accession>
<gene>
    <name evidence="3" type="ORF">GA0074704_3620</name>
</gene>
<dbReference type="Pfam" id="PF00496">
    <property type="entry name" value="SBP_bac_5"/>
    <property type="match status" value="1"/>
</dbReference>
<dbReference type="Gene3D" id="3.40.190.10">
    <property type="entry name" value="Periplasmic binding protein-like II"/>
    <property type="match status" value="1"/>
</dbReference>
<keyword evidence="1" id="KW-0812">Transmembrane</keyword>
<dbReference type="GO" id="GO:1904680">
    <property type="term" value="F:peptide transmembrane transporter activity"/>
    <property type="evidence" value="ECO:0007669"/>
    <property type="project" value="TreeGrafter"/>
</dbReference>
<dbReference type="AlphaFoldDB" id="A0A1C5IMX8"/>
<reference evidence="3 4" key="1">
    <citation type="submission" date="2016-06" db="EMBL/GenBank/DDBJ databases">
        <authorList>
            <person name="Kjaerup R.B."/>
            <person name="Dalgaard T.S."/>
            <person name="Juul-Madsen H.R."/>
        </authorList>
    </citation>
    <scope>NUCLEOTIDE SEQUENCE [LARGE SCALE GENOMIC DNA]</scope>
    <source>
        <strain evidence="3 4">DSM 45097</strain>
    </source>
</reference>
<dbReference type="InterPro" id="IPR030678">
    <property type="entry name" value="Peptide/Ni-bd"/>
</dbReference>
<dbReference type="PIRSF" id="PIRSF002741">
    <property type="entry name" value="MppA"/>
    <property type="match status" value="1"/>
</dbReference>
<dbReference type="Gene3D" id="3.90.76.10">
    <property type="entry name" value="Dipeptide-binding Protein, Domain 1"/>
    <property type="match status" value="1"/>
</dbReference>
<dbReference type="PANTHER" id="PTHR30290">
    <property type="entry name" value="PERIPLASMIC BINDING COMPONENT OF ABC TRANSPORTER"/>
    <property type="match status" value="1"/>
</dbReference>
<name>A0A1C5IMX8_9ACTN</name>
<dbReference type="Gene3D" id="3.10.105.10">
    <property type="entry name" value="Dipeptide-binding Protein, Domain 3"/>
    <property type="match status" value="1"/>
</dbReference>
<evidence type="ECO:0000259" key="2">
    <source>
        <dbReference type="Pfam" id="PF00496"/>
    </source>
</evidence>
<keyword evidence="4" id="KW-1185">Reference proteome</keyword>
<feature type="domain" description="Solute-binding protein family 5" evidence="2">
    <location>
        <begin position="86"/>
        <end position="430"/>
    </location>
</feature>
<dbReference type="InterPro" id="IPR006311">
    <property type="entry name" value="TAT_signal"/>
</dbReference>
<dbReference type="GO" id="GO:0015833">
    <property type="term" value="P:peptide transport"/>
    <property type="evidence" value="ECO:0007669"/>
    <property type="project" value="TreeGrafter"/>
</dbReference>
<dbReference type="RefSeq" id="WP_088971593.1">
    <property type="nucleotide sequence ID" value="NZ_JBHLYF010000043.1"/>
</dbReference>
<dbReference type="GO" id="GO:0043190">
    <property type="term" value="C:ATP-binding cassette (ABC) transporter complex"/>
    <property type="evidence" value="ECO:0007669"/>
    <property type="project" value="InterPro"/>
</dbReference>
<dbReference type="Proteomes" id="UP000198210">
    <property type="component" value="Chromosome I"/>
</dbReference>
<evidence type="ECO:0000256" key="1">
    <source>
        <dbReference type="SAM" id="Phobius"/>
    </source>
</evidence>
<protein>
    <submittedName>
        <fullName evidence="3">Peptide/nickel transport system substrate-binding protein</fullName>
    </submittedName>
</protein>
<dbReference type="InterPro" id="IPR000914">
    <property type="entry name" value="SBP_5_dom"/>
</dbReference>
<dbReference type="EMBL" id="LT607751">
    <property type="protein sequence ID" value="SCG59680.1"/>
    <property type="molecule type" value="Genomic_DNA"/>
</dbReference>
<organism evidence="3 4">
    <name type="scientific">Micromonospora siamensis</name>
    <dbReference type="NCBI Taxonomy" id="299152"/>
    <lineage>
        <taxon>Bacteria</taxon>
        <taxon>Bacillati</taxon>
        <taxon>Actinomycetota</taxon>
        <taxon>Actinomycetes</taxon>
        <taxon>Micromonosporales</taxon>
        <taxon>Micromonosporaceae</taxon>
        <taxon>Micromonospora</taxon>
    </lineage>
</organism>
<dbReference type="PROSITE" id="PS51318">
    <property type="entry name" value="TAT"/>
    <property type="match status" value="1"/>
</dbReference>
<dbReference type="GO" id="GO:0042597">
    <property type="term" value="C:periplasmic space"/>
    <property type="evidence" value="ECO:0007669"/>
    <property type="project" value="UniProtKB-ARBA"/>
</dbReference>
<keyword evidence="1" id="KW-1133">Transmembrane helix</keyword>
<feature type="transmembrane region" description="Helical" evidence="1">
    <location>
        <begin position="12"/>
        <end position="33"/>
    </location>
</feature>
<sequence>MDNHTTINRRRFLTVAGIGAASTYLAACGVAGGDAEKAKAALKVCFAQPITDLDPLSPNTTVDEPALMARRLIFDTLVRRQGDGYGPALATSWARPDPQTWVFKLRDDVTFHDGSKLTAEDVVASIRKAIDTTTNLSALWGSVKSAEATDPTTVTVRTDGPLGTLLVNLTLLFIPPAKRLAEPGFFRKPIGSGPYKVDAFAPSSKLSLVKADTYWGDAAKSPAVELPYIAETSTAITSLLTGDVDAFWPVPPDQVRDVTGKDGVKVDRVPSYVYFLNWFNCSRKPFTDPRVRRAMWHAVDVNNIVRDLYGDAATVMDSPIPSTVFGAAPQQPYAYDPARAKQLLAEAGLGGGFKTSMMWFATSGPLISQLAQSMIASWAKVGITVEAQQVEKATWLERLNKLDWDMDLQTNTVTTGDADFTLGRLYTSKANRMGYRNPALDELLAKARGSAEQAERKALYAQACKTIWDDAVGIFPATITTAYAVRDTVRGFTPVPSNQPDLSTVLMGG</sequence>
<dbReference type="SUPFAM" id="SSF53850">
    <property type="entry name" value="Periplasmic binding protein-like II"/>
    <property type="match status" value="1"/>
</dbReference>
<evidence type="ECO:0000313" key="3">
    <source>
        <dbReference type="EMBL" id="SCG59680.1"/>
    </source>
</evidence>
<keyword evidence="1" id="KW-0472">Membrane</keyword>
<dbReference type="InterPro" id="IPR039424">
    <property type="entry name" value="SBP_5"/>
</dbReference>